<organism evidence="1 2">
    <name type="scientific">Yersinia bercovieri ATCC 43970</name>
    <dbReference type="NCBI Taxonomy" id="349968"/>
    <lineage>
        <taxon>Bacteria</taxon>
        <taxon>Pseudomonadati</taxon>
        <taxon>Pseudomonadota</taxon>
        <taxon>Gammaproteobacteria</taxon>
        <taxon>Enterobacterales</taxon>
        <taxon>Yersiniaceae</taxon>
        <taxon>Yersinia</taxon>
    </lineage>
</organism>
<comment type="caution">
    <text evidence="1">The sequence shown here is derived from an EMBL/GenBank/DDBJ whole genome shotgun (WGS) entry which is preliminary data.</text>
</comment>
<accession>A0ABM9XWA9</accession>
<dbReference type="EMBL" id="AALC02000046">
    <property type="protein sequence ID" value="EEQ05692.1"/>
    <property type="molecule type" value="Genomic_DNA"/>
</dbReference>
<dbReference type="Proteomes" id="UP000010319">
    <property type="component" value="Unassembled WGS sequence"/>
</dbReference>
<name>A0ABM9XWA9_YERBE</name>
<evidence type="ECO:0000313" key="2">
    <source>
        <dbReference type="Proteomes" id="UP000010319"/>
    </source>
</evidence>
<proteinExistence type="predicted"/>
<protein>
    <submittedName>
        <fullName evidence="1">Uncharacterized protein</fullName>
    </submittedName>
</protein>
<keyword evidence="2" id="KW-1185">Reference proteome</keyword>
<reference evidence="1" key="1">
    <citation type="submission" date="2008-12" db="EMBL/GenBank/DDBJ databases">
        <title>Annotation of the Yersinia bercovieri ATCC 43970 genome.</title>
        <authorList>
            <person name="Read T.D."/>
            <person name="Akmal A."/>
            <person name="Bishop-Lilly K."/>
            <person name="Chen P.E."/>
            <person name="Cook C."/>
            <person name="Kiley M.P."/>
            <person name="Lentz S."/>
            <person name="Mateczun A."/>
            <person name="Nagarajan N."/>
            <person name="Nolan N."/>
            <person name="Osborne B.I."/>
            <person name="Pop M."/>
            <person name="Sozhamannan S."/>
            <person name="Stewart A.C."/>
            <person name="Sulakvelidze A."/>
            <person name="Thomason B."/>
            <person name="Willner K."/>
            <person name="Zwick M.E."/>
        </authorList>
    </citation>
    <scope>NUCLEOTIDE SEQUENCE [LARGE SCALE GENOMIC DNA]</scope>
    <source>
        <strain evidence="1">ATCC 43970</strain>
    </source>
</reference>
<evidence type="ECO:0000313" key="1">
    <source>
        <dbReference type="EMBL" id="EEQ05692.1"/>
    </source>
</evidence>
<sequence>MMKNPMQSDLRPFNLDHVGMHYLYEYIITDSVTGSFMGILEDSP</sequence>
<gene>
    <name evidence="1" type="ORF">yberc0001_35270</name>
</gene>